<reference evidence="2" key="1">
    <citation type="submission" date="2023-03" db="EMBL/GenBank/DDBJ databases">
        <title>Massive genome expansion in bonnet fungi (Mycena s.s.) driven by repeated elements and novel gene families across ecological guilds.</title>
        <authorList>
            <consortium name="Lawrence Berkeley National Laboratory"/>
            <person name="Harder C.B."/>
            <person name="Miyauchi S."/>
            <person name="Viragh M."/>
            <person name="Kuo A."/>
            <person name="Thoen E."/>
            <person name="Andreopoulos B."/>
            <person name="Lu D."/>
            <person name="Skrede I."/>
            <person name="Drula E."/>
            <person name="Henrissat B."/>
            <person name="Morin E."/>
            <person name="Kohler A."/>
            <person name="Barry K."/>
            <person name="LaButti K."/>
            <person name="Morin E."/>
            <person name="Salamov A."/>
            <person name="Lipzen A."/>
            <person name="Mereny Z."/>
            <person name="Hegedus B."/>
            <person name="Baldrian P."/>
            <person name="Stursova M."/>
            <person name="Weitz H."/>
            <person name="Taylor A."/>
            <person name="Grigoriev I.V."/>
            <person name="Nagy L.G."/>
            <person name="Martin F."/>
            <person name="Kauserud H."/>
        </authorList>
    </citation>
    <scope>NUCLEOTIDE SEQUENCE</scope>
    <source>
        <strain evidence="2">CBHHK182m</strain>
    </source>
</reference>
<protein>
    <recommendedName>
        <fullName evidence="1">Helitron helicase-like domain-containing protein</fullName>
    </recommendedName>
</protein>
<name>A0AAD7MXM9_9AGAR</name>
<evidence type="ECO:0000313" key="3">
    <source>
        <dbReference type="Proteomes" id="UP001215598"/>
    </source>
</evidence>
<dbReference type="InterPro" id="IPR025476">
    <property type="entry name" value="Helitron_helicase-like"/>
</dbReference>
<gene>
    <name evidence="2" type="ORF">B0H16DRAFT_1326161</name>
</gene>
<feature type="non-terminal residue" evidence="2">
    <location>
        <position position="259"/>
    </location>
</feature>
<evidence type="ECO:0000313" key="2">
    <source>
        <dbReference type="EMBL" id="KAJ7737062.1"/>
    </source>
</evidence>
<evidence type="ECO:0000259" key="1">
    <source>
        <dbReference type="Pfam" id="PF14214"/>
    </source>
</evidence>
<comment type="caution">
    <text evidence="2">The sequence shown here is derived from an EMBL/GenBank/DDBJ whole genome shotgun (WGS) entry which is preliminary data.</text>
</comment>
<dbReference type="EMBL" id="JARKIB010000118">
    <property type="protein sequence ID" value="KAJ7737062.1"/>
    <property type="molecule type" value="Genomic_DNA"/>
</dbReference>
<proteinExistence type="predicted"/>
<dbReference type="AlphaFoldDB" id="A0AAD7MXM9"/>
<keyword evidence="3" id="KW-1185">Reference proteome</keyword>
<accession>A0AAD7MXM9</accession>
<sequence length="259" mass="28749">MVKAFIKHVLGVDSGHRGIYGETGGYYGTVEQQGRLTLHLHLLLYIKGALPPQEIRNRLMTRGSEFEQALIAYLEAVHVGEFHNGDLATITILGELKVNPQVPKDTNSAYRNPTLTMPVPPPGRCKDKKCSGCKLCIQRGNWWSNFWETTDDLMVKSNVKSQGAKGCLNKDGVCTARFPREVFPESIVDYSDGSLNVKKLESEINNVTPMLTYCLRCNTDVTSLLSGTAIKAIVAYISDYVSKASLKSYQVFSSMYDVL</sequence>
<dbReference type="Proteomes" id="UP001215598">
    <property type="component" value="Unassembled WGS sequence"/>
</dbReference>
<organism evidence="2 3">
    <name type="scientific">Mycena metata</name>
    <dbReference type="NCBI Taxonomy" id="1033252"/>
    <lineage>
        <taxon>Eukaryota</taxon>
        <taxon>Fungi</taxon>
        <taxon>Dikarya</taxon>
        <taxon>Basidiomycota</taxon>
        <taxon>Agaricomycotina</taxon>
        <taxon>Agaricomycetes</taxon>
        <taxon>Agaricomycetidae</taxon>
        <taxon>Agaricales</taxon>
        <taxon>Marasmiineae</taxon>
        <taxon>Mycenaceae</taxon>
        <taxon>Mycena</taxon>
    </lineage>
</organism>
<feature type="domain" description="Helitron helicase-like" evidence="1">
    <location>
        <begin position="2"/>
        <end position="44"/>
    </location>
</feature>
<dbReference type="Pfam" id="PF14214">
    <property type="entry name" value="Helitron_like_N"/>
    <property type="match status" value="1"/>
</dbReference>